<dbReference type="PROSITE" id="PS50893">
    <property type="entry name" value="ABC_TRANSPORTER_2"/>
    <property type="match status" value="1"/>
</dbReference>
<name>A0ABV8XUQ8_9MICC</name>
<organism evidence="4 5">
    <name type="scientific">Citricoccus alkalitolerans</name>
    <dbReference type="NCBI Taxonomy" id="246603"/>
    <lineage>
        <taxon>Bacteria</taxon>
        <taxon>Bacillati</taxon>
        <taxon>Actinomycetota</taxon>
        <taxon>Actinomycetes</taxon>
        <taxon>Micrococcales</taxon>
        <taxon>Micrococcaceae</taxon>
        <taxon>Citricoccus</taxon>
    </lineage>
</organism>
<keyword evidence="2 4" id="KW-0067">ATP-binding</keyword>
<evidence type="ECO:0000313" key="5">
    <source>
        <dbReference type="Proteomes" id="UP001595965"/>
    </source>
</evidence>
<feature type="domain" description="ABC transporter" evidence="3">
    <location>
        <begin position="8"/>
        <end position="247"/>
    </location>
</feature>
<dbReference type="InterPro" id="IPR003593">
    <property type="entry name" value="AAA+_ATPase"/>
</dbReference>
<dbReference type="EMBL" id="JBHSEN010000001">
    <property type="protein sequence ID" value="MFC4428706.1"/>
    <property type="molecule type" value="Genomic_DNA"/>
</dbReference>
<dbReference type="Proteomes" id="UP001595965">
    <property type="component" value="Unassembled WGS sequence"/>
</dbReference>
<evidence type="ECO:0000256" key="1">
    <source>
        <dbReference type="ARBA" id="ARBA00022741"/>
    </source>
</evidence>
<comment type="caution">
    <text evidence="4">The sequence shown here is derived from an EMBL/GenBank/DDBJ whole genome shotgun (WGS) entry which is preliminary data.</text>
</comment>
<protein>
    <submittedName>
        <fullName evidence="4">ABC transporter ATP-binding protein</fullName>
    </submittedName>
</protein>
<accession>A0ABV8XUQ8</accession>
<dbReference type="Pfam" id="PF00005">
    <property type="entry name" value="ABC_tran"/>
    <property type="match status" value="1"/>
</dbReference>
<dbReference type="GO" id="GO:0005524">
    <property type="term" value="F:ATP binding"/>
    <property type="evidence" value="ECO:0007669"/>
    <property type="project" value="UniProtKB-KW"/>
</dbReference>
<evidence type="ECO:0000313" key="4">
    <source>
        <dbReference type="EMBL" id="MFC4428706.1"/>
    </source>
</evidence>
<evidence type="ECO:0000259" key="3">
    <source>
        <dbReference type="PROSITE" id="PS50893"/>
    </source>
</evidence>
<gene>
    <name evidence="4" type="ORF">ACFO0K_03310</name>
</gene>
<reference evidence="5" key="1">
    <citation type="journal article" date="2019" name="Int. J. Syst. Evol. Microbiol.">
        <title>The Global Catalogue of Microorganisms (GCM) 10K type strain sequencing project: providing services to taxonomists for standard genome sequencing and annotation.</title>
        <authorList>
            <consortium name="The Broad Institute Genomics Platform"/>
            <consortium name="The Broad Institute Genome Sequencing Center for Infectious Disease"/>
            <person name="Wu L."/>
            <person name="Ma J."/>
        </authorList>
    </citation>
    <scope>NUCLEOTIDE SEQUENCE [LARGE SCALE GENOMIC DNA]</scope>
    <source>
        <strain evidence="5">CGMCC 1.12125</strain>
    </source>
</reference>
<dbReference type="InterPro" id="IPR003439">
    <property type="entry name" value="ABC_transporter-like_ATP-bd"/>
</dbReference>
<dbReference type="InterPro" id="IPR027417">
    <property type="entry name" value="P-loop_NTPase"/>
</dbReference>
<keyword evidence="1" id="KW-0547">Nucleotide-binding</keyword>
<dbReference type="PANTHER" id="PTHR43158:SF2">
    <property type="entry name" value="SKFA PEPTIDE EXPORT ATP-BINDING PROTEIN SKFE"/>
    <property type="match status" value="1"/>
</dbReference>
<sequence length="270" mass="29277">MTSATAAIVLDEVTFRRQDREILRGVSVRVGRGEHWVVLGPNGAGKSTVLGMCGARTFPTSGTIDLLGHRMGRVELQALRRRIGHVDPRLPLRPALTIAQVVFTGLTGNTDLPMRWHPTEVQQQRVAKLIELLGLGGMASARWGDLSQGERGRALIARSLVAEPALMLLDEPSTGLDVAAREQLIDTIDGLARSHADLASVLVTHHLEEVPETTTHALLISHGRVVAAGLVEEVLTTEHVTAAFEHPITVERQDGRWLARTRRALATVAS</sequence>
<keyword evidence="5" id="KW-1185">Reference proteome</keyword>
<evidence type="ECO:0000256" key="2">
    <source>
        <dbReference type="ARBA" id="ARBA00022840"/>
    </source>
</evidence>
<dbReference type="SUPFAM" id="SSF52540">
    <property type="entry name" value="P-loop containing nucleoside triphosphate hydrolases"/>
    <property type="match status" value="1"/>
</dbReference>
<proteinExistence type="predicted"/>
<dbReference type="PANTHER" id="PTHR43158">
    <property type="entry name" value="SKFA PEPTIDE EXPORT ATP-BINDING PROTEIN SKFE"/>
    <property type="match status" value="1"/>
</dbReference>
<dbReference type="RefSeq" id="WP_344229626.1">
    <property type="nucleotide sequence ID" value="NZ_BAAALH010000002.1"/>
</dbReference>
<dbReference type="Gene3D" id="3.40.50.300">
    <property type="entry name" value="P-loop containing nucleotide triphosphate hydrolases"/>
    <property type="match status" value="1"/>
</dbReference>
<dbReference type="SMART" id="SM00382">
    <property type="entry name" value="AAA"/>
    <property type="match status" value="1"/>
</dbReference>